<accession>A0A7D3XH85</accession>
<keyword evidence="2" id="KW-1185">Reference proteome</keyword>
<dbReference type="SUPFAM" id="SSF48452">
    <property type="entry name" value="TPR-like"/>
    <property type="match status" value="1"/>
</dbReference>
<dbReference type="EMBL" id="CP048104">
    <property type="protein sequence ID" value="QKG83404.1"/>
    <property type="molecule type" value="Genomic_DNA"/>
</dbReference>
<dbReference type="KEGG" id="kpul:GXN76_02225"/>
<dbReference type="AlphaFoldDB" id="A0A7D3XH85"/>
<dbReference type="RefSeq" id="WP_173220100.1">
    <property type="nucleotide sequence ID" value="NZ_CP048104.1"/>
</dbReference>
<dbReference type="Proteomes" id="UP000503088">
    <property type="component" value="Chromosome"/>
</dbReference>
<proteinExistence type="predicted"/>
<reference evidence="1 2" key="1">
    <citation type="submission" date="2020-01" db="EMBL/GenBank/DDBJ databases">
        <authorList>
            <person name="Gulvik C.A."/>
            <person name="Batra D.G."/>
        </authorList>
    </citation>
    <scope>NUCLEOTIDE SEQUENCE [LARGE SCALE GENOMIC DNA]</scope>
    <source>
        <strain evidence="1 2">W9323</strain>
    </source>
</reference>
<dbReference type="Gene3D" id="1.25.40.10">
    <property type="entry name" value="Tetratricopeptide repeat domain"/>
    <property type="match status" value="1"/>
</dbReference>
<name>A0A7D3XH85_9BACL</name>
<evidence type="ECO:0000313" key="1">
    <source>
        <dbReference type="EMBL" id="QKG83404.1"/>
    </source>
</evidence>
<dbReference type="InterPro" id="IPR011990">
    <property type="entry name" value="TPR-like_helical_dom_sf"/>
</dbReference>
<sequence>MCNYEKINYIKLDLPGFQLVRYILEKHSRSKVVHPVFITNLLRGGEYDNFYKTSYISDLGLRRTEEPKKLFLDNASILIKDDPDFKYPTYYDQTILDLSQLLNLQLEAPAFNFGTFISDHIHTPSLLNNILKYYADVLGNWSDSDIMAKNILNLVEDIPRTNEGASLLSNCGNLLAHTGNPLCRYAYKLASEYWSDPYQKFSVQFRLAVAEIKRIKKPNNIPLTLDITYNAAKDFGKVTNNATAKFSFGLIKNLEALYFIKTKQMDRAYESISDALNIVEEIPSNKISIDPDITFRYRIQIVENYALFIGITSDWESSLPIFDRLLELSRIYHQDSLPEVLAMYGYALVQAGKSEKAINILLESEQLFGNSPWVMKVPEIRKMLVVAYDNIGRDKEALYWLNKIDEYEVTFNSVSH</sequence>
<organism evidence="1 2">
    <name type="scientific">Kroppenstedtia pulmonis</name>
    <dbReference type="NCBI Taxonomy" id="1380685"/>
    <lineage>
        <taxon>Bacteria</taxon>
        <taxon>Bacillati</taxon>
        <taxon>Bacillota</taxon>
        <taxon>Bacilli</taxon>
        <taxon>Bacillales</taxon>
        <taxon>Thermoactinomycetaceae</taxon>
        <taxon>Kroppenstedtia</taxon>
    </lineage>
</organism>
<evidence type="ECO:0000313" key="2">
    <source>
        <dbReference type="Proteomes" id="UP000503088"/>
    </source>
</evidence>
<gene>
    <name evidence="1" type="ORF">GXN76_02225</name>
</gene>
<protein>
    <submittedName>
        <fullName evidence="1">Tetratricopeptide repeat protein</fullName>
    </submittedName>
</protein>